<dbReference type="AlphaFoldDB" id="A0A0F9L457"/>
<protein>
    <submittedName>
        <fullName evidence="1">Uncharacterized protein</fullName>
    </submittedName>
</protein>
<dbReference type="EMBL" id="LAZR01012040">
    <property type="protein sequence ID" value="KKM45979.1"/>
    <property type="molecule type" value="Genomic_DNA"/>
</dbReference>
<evidence type="ECO:0000313" key="1">
    <source>
        <dbReference type="EMBL" id="KKM45979.1"/>
    </source>
</evidence>
<comment type="caution">
    <text evidence="1">The sequence shown here is derived from an EMBL/GenBank/DDBJ whole genome shotgun (WGS) entry which is preliminary data.</text>
</comment>
<proteinExistence type="predicted"/>
<reference evidence="1" key="1">
    <citation type="journal article" date="2015" name="Nature">
        <title>Complex archaea that bridge the gap between prokaryotes and eukaryotes.</title>
        <authorList>
            <person name="Spang A."/>
            <person name="Saw J.H."/>
            <person name="Jorgensen S.L."/>
            <person name="Zaremba-Niedzwiedzka K."/>
            <person name="Martijn J."/>
            <person name="Lind A.E."/>
            <person name="van Eijk R."/>
            <person name="Schleper C."/>
            <person name="Guy L."/>
            <person name="Ettema T.J."/>
        </authorList>
    </citation>
    <scope>NUCLEOTIDE SEQUENCE</scope>
</reference>
<accession>A0A0F9L457</accession>
<sequence>QVRKKKREGSCYLKRVIYTDKDGFKSVTLLRDGDADEAAASGIPVGPPDLHGLDIEGAFKEINNMLVDRNILTFKDLQRPNTGLASAVAKPIMKRLIQLYKNEEYKE</sequence>
<name>A0A0F9L457_9ZZZZ</name>
<organism evidence="1">
    <name type="scientific">marine sediment metagenome</name>
    <dbReference type="NCBI Taxonomy" id="412755"/>
    <lineage>
        <taxon>unclassified sequences</taxon>
        <taxon>metagenomes</taxon>
        <taxon>ecological metagenomes</taxon>
    </lineage>
</organism>
<gene>
    <name evidence="1" type="ORF">LCGC14_1560070</name>
</gene>
<feature type="non-terminal residue" evidence="1">
    <location>
        <position position="1"/>
    </location>
</feature>